<feature type="transmembrane region" description="Helical" evidence="1">
    <location>
        <begin position="23"/>
        <end position="41"/>
    </location>
</feature>
<evidence type="ECO:0000256" key="1">
    <source>
        <dbReference type="SAM" id="Phobius"/>
    </source>
</evidence>
<gene>
    <name evidence="3" type="ORF">SBA5_730003</name>
</gene>
<feature type="domain" description="DUF362" evidence="2">
    <location>
        <begin position="117"/>
        <end position="311"/>
    </location>
</feature>
<reference evidence="4" key="1">
    <citation type="submission" date="2018-02" db="EMBL/GenBank/DDBJ databases">
        <authorList>
            <person name="Hausmann B."/>
        </authorList>
    </citation>
    <scope>NUCLEOTIDE SEQUENCE [LARGE SCALE GENOMIC DNA]</scope>
    <source>
        <strain evidence="4">Peat soil MAG SbA5</strain>
    </source>
</reference>
<evidence type="ECO:0000313" key="3">
    <source>
        <dbReference type="EMBL" id="SPE30019.1"/>
    </source>
</evidence>
<keyword evidence="1" id="KW-0812">Transmembrane</keyword>
<dbReference type="Pfam" id="PF04015">
    <property type="entry name" value="DUF362"/>
    <property type="match status" value="1"/>
</dbReference>
<keyword evidence="1" id="KW-0472">Membrane</keyword>
<proteinExistence type="predicted"/>
<dbReference type="Proteomes" id="UP000239735">
    <property type="component" value="Unassembled WGS sequence"/>
</dbReference>
<dbReference type="InterPro" id="IPR007160">
    <property type="entry name" value="DUF362"/>
</dbReference>
<dbReference type="AlphaFoldDB" id="A0A2N9M3I0"/>
<keyword evidence="1" id="KW-1133">Transmembrane helix</keyword>
<protein>
    <recommendedName>
        <fullName evidence="2">DUF362 domain-containing protein</fullName>
    </recommendedName>
</protein>
<sequence>MSTEAGTQANELRVTRREAMLQLLRVGGVAAGAAGLGVWLAERSRRPIPEQAQKARRDHRVAADAEWPQMTVAQFSTEMNASGEVPMAKAAEPRALVAQALANLGGIGRFVSKQDVVVLKPNIAWDRSPEQAANTNPELVAEVVRQCWLAGARRVIVTDVSCNEARRCFQRSGIMAAARAEGAEVVLPDPDNFREVDLGGVVLKNWPVFAPFLEADKVINLPIAKHHMLTGATLGMKNWYGILGGQRNRLHQQIHQSLADLASFMLPTLTLMDCYRVLVRNGPTGGNPEDVQLKKTIVAGTDPVAIDAYVAKAYWNLDAEQMPYLAMAAERGLGTVDFASFNVKVSRLG</sequence>
<evidence type="ECO:0000313" key="4">
    <source>
        <dbReference type="Proteomes" id="UP000239735"/>
    </source>
</evidence>
<accession>A0A2N9M3I0</accession>
<organism evidence="3 4">
    <name type="scientific">Candidatus Sulfuritelmatomonas gaucii</name>
    <dbReference type="NCBI Taxonomy" id="2043161"/>
    <lineage>
        <taxon>Bacteria</taxon>
        <taxon>Pseudomonadati</taxon>
        <taxon>Acidobacteriota</taxon>
        <taxon>Terriglobia</taxon>
        <taxon>Terriglobales</taxon>
        <taxon>Acidobacteriaceae</taxon>
        <taxon>Candidatus Sulfuritelmatomonas</taxon>
    </lineage>
</organism>
<dbReference type="EMBL" id="OKRB01000134">
    <property type="protein sequence ID" value="SPE30019.1"/>
    <property type="molecule type" value="Genomic_DNA"/>
</dbReference>
<evidence type="ECO:0000259" key="2">
    <source>
        <dbReference type="Pfam" id="PF04015"/>
    </source>
</evidence>
<name>A0A2N9M3I0_9BACT</name>